<evidence type="ECO:0000256" key="2">
    <source>
        <dbReference type="SAM" id="SignalP"/>
    </source>
</evidence>
<evidence type="ECO:0000259" key="3">
    <source>
        <dbReference type="Pfam" id="PF07589"/>
    </source>
</evidence>
<dbReference type="Proteomes" id="UP000593892">
    <property type="component" value="Chromosome"/>
</dbReference>
<accession>A0A7S7SK88</accession>
<gene>
    <name evidence="4" type="ORF">IRI77_32905</name>
</gene>
<keyword evidence="1" id="KW-0812">Transmembrane</keyword>
<protein>
    <submittedName>
        <fullName evidence="4">PEP-CTERM sorting domain-containing protein</fullName>
    </submittedName>
</protein>
<sequence>MDLIRVPAPRRVSATSCFVLVLVLLALTAMPASASAIRNAPDHGWMSLTDKLTAEAYILTGESGLPASSAAYSMTIPQNPIDLLDVAAKGGSTAPISGDSVAPEPGTILMAGIGLIALGLIGRRK</sequence>
<feature type="signal peptide" evidence="2">
    <location>
        <begin position="1"/>
        <end position="34"/>
    </location>
</feature>
<proteinExistence type="predicted"/>
<dbReference type="AlphaFoldDB" id="A0A7S7SK88"/>
<keyword evidence="2" id="KW-0732">Signal</keyword>
<feature type="domain" description="Ice-binding protein C-terminal" evidence="3">
    <location>
        <begin position="102"/>
        <end position="125"/>
    </location>
</feature>
<dbReference type="EMBL" id="CP063849">
    <property type="protein sequence ID" value="QOY87503.1"/>
    <property type="molecule type" value="Genomic_DNA"/>
</dbReference>
<evidence type="ECO:0000313" key="4">
    <source>
        <dbReference type="EMBL" id="QOY87503.1"/>
    </source>
</evidence>
<dbReference type="InterPro" id="IPR013424">
    <property type="entry name" value="Ice-binding_C"/>
</dbReference>
<evidence type="ECO:0000256" key="1">
    <source>
        <dbReference type="SAM" id="Phobius"/>
    </source>
</evidence>
<dbReference type="Pfam" id="PF07589">
    <property type="entry name" value="PEP-CTERM"/>
    <property type="match status" value="1"/>
</dbReference>
<keyword evidence="1" id="KW-0472">Membrane</keyword>
<keyword evidence="5" id="KW-1185">Reference proteome</keyword>
<dbReference type="RefSeq" id="WP_194449172.1">
    <property type="nucleotide sequence ID" value="NZ_CP063849.1"/>
</dbReference>
<name>A0A7S7SK88_PALFE</name>
<keyword evidence="1" id="KW-1133">Transmembrane helix</keyword>
<evidence type="ECO:0000313" key="5">
    <source>
        <dbReference type="Proteomes" id="UP000593892"/>
    </source>
</evidence>
<reference evidence="4 5" key="1">
    <citation type="submission" date="2020-10" db="EMBL/GenBank/DDBJ databases">
        <title>Complete genome sequence of Paludibaculum fermentans P105T, a facultatively anaerobic acidobacterium capable of dissimilatory Fe(III) reduction.</title>
        <authorList>
            <person name="Dedysh S.N."/>
            <person name="Beletsky A.V."/>
            <person name="Kulichevskaya I.S."/>
            <person name="Mardanov A.V."/>
            <person name="Ravin N.V."/>
        </authorList>
    </citation>
    <scope>NUCLEOTIDE SEQUENCE [LARGE SCALE GENOMIC DNA]</scope>
    <source>
        <strain evidence="4 5">P105</strain>
    </source>
</reference>
<feature type="chain" id="PRO_5032555851" evidence="2">
    <location>
        <begin position="35"/>
        <end position="125"/>
    </location>
</feature>
<feature type="transmembrane region" description="Helical" evidence="1">
    <location>
        <begin position="105"/>
        <end position="122"/>
    </location>
</feature>
<organism evidence="4 5">
    <name type="scientific">Paludibaculum fermentans</name>
    <dbReference type="NCBI Taxonomy" id="1473598"/>
    <lineage>
        <taxon>Bacteria</taxon>
        <taxon>Pseudomonadati</taxon>
        <taxon>Acidobacteriota</taxon>
        <taxon>Terriglobia</taxon>
        <taxon>Bryobacterales</taxon>
        <taxon>Bryobacteraceae</taxon>
        <taxon>Paludibaculum</taxon>
    </lineage>
</organism>
<dbReference type="KEGG" id="pfer:IRI77_32905"/>